<comment type="caution">
    <text evidence="1">The sequence shown here is derived from an EMBL/GenBank/DDBJ whole genome shotgun (WGS) entry which is preliminary data.</text>
</comment>
<name>A0AAV9S392_9TELE</name>
<proteinExistence type="predicted"/>
<protein>
    <submittedName>
        <fullName evidence="1">Uncharacterized protein</fullName>
    </submittedName>
</protein>
<keyword evidence="2" id="KW-1185">Reference proteome</keyword>
<dbReference type="EMBL" id="JAHHUM010000931">
    <property type="protein sequence ID" value="KAK5615731.1"/>
    <property type="molecule type" value="Genomic_DNA"/>
</dbReference>
<evidence type="ECO:0000313" key="2">
    <source>
        <dbReference type="Proteomes" id="UP001311232"/>
    </source>
</evidence>
<accession>A0AAV9S392</accession>
<organism evidence="1 2">
    <name type="scientific">Crenichthys baileyi</name>
    <name type="common">White River springfish</name>
    <dbReference type="NCBI Taxonomy" id="28760"/>
    <lineage>
        <taxon>Eukaryota</taxon>
        <taxon>Metazoa</taxon>
        <taxon>Chordata</taxon>
        <taxon>Craniata</taxon>
        <taxon>Vertebrata</taxon>
        <taxon>Euteleostomi</taxon>
        <taxon>Actinopterygii</taxon>
        <taxon>Neopterygii</taxon>
        <taxon>Teleostei</taxon>
        <taxon>Neoteleostei</taxon>
        <taxon>Acanthomorphata</taxon>
        <taxon>Ovalentaria</taxon>
        <taxon>Atherinomorphae</taxon>
        <taxon>Cyprinodontiformes</taxon>
        <taxon>Goodeidae</taxon>
        <taxon>Crenichthys</taxon>
    </lineage>
</organism>
<dbReference type="Proteomes" id="UP001311232">
    <property type="component" value="Unassembled WGS sequence"/>
</dbReference>
<reference evidence="1 2" key="1">
    <citation type="submission" date="2021-06" db="EMBL/GenBank/DDBJ databases">
        <authorList>
            <person name="Palmer J.M."/>
        </authorList>
    </citation>
    <scope>NUCLEOTIDE SEQUENCE [LARGE SCALE GENOMIC DNA]</scope>
    <source>
        <strain evidence="1 2">MEX-2019</strain>
        <tissue evidence="1">Muscle</tissue>
    </source>
</reference>
<dbReference type="AlphaFoldDB" id="A0AAV9S392"/>
<gene>
    <name evidence="1" type="ORF">CRENBAI_022769</name>
</gene>
<evidence type="ECO:0000313" key="1">
    <source>
        <dbReference type="EMBL" id="KAK5615731.1"/>
    </source>
</evidence>
<sequence>MTELTEEILSCGYHGPVNVDKREVIRAIVLHAILRLVPVLSQLHDGLKLYGLSDLMSQYPNICRPLFVPGVEIKVKSQRRVTVQFSPQAHSCSGLRDEATFLSC</sequence>